<organism evidence="1 2">
    <name type="scientific">Ottowia pentelensis</name>
    <dbReference type="NCBI Taxonomy" id="511108"/>
    <lineage>
        <taxon>Bacteria</taxon>
        <taxon>Pseudomonadati</taxon>
        <taxon>Pseudomonadota</taxon>
        <taxon>Betaproteobacteria</taxon>
        <taxon>Burkholderiales</taxon>
        <taxon>Comamonadaceae</taxon>
        <taxon>Ottowia</taxon>
    </lineage>
</organism>
<name>A0ABV6PSW0_9BURK</name>
<evidence type="ECO:0000313" key="2">
    <source>
        <dbReference type="Proteomes" id="UP001589834"/>
    </source>
</evidence>
<sequence length="98" mass="10563">MTKRSKNRGLLLPTAAEDAAIAAGLAQDADTMEITRADLPRLAPLRRPGRPVAEHPKVPMTMRVDADVLAAIKASGSGWQTRVNRVLREAVRRGKLAA</sequence>
<dbReference type="Pfam" id="PF14384">
    <property type="entry name" value="BrnA_antitoxin"/>
    <property type="match status" value="1"/>
</dbReference>
<dbReference type="InterPro" id="IPR025528">
    <property type="entry name" value="BrnA_antitoxin"/>
</dbReference>
<proteinExistence type="predicted"/>
<dbReference type="Proteomes" id="UP001589834">
    <property type="component" value="Unassembled WGS sequence"/>
</dbReference>
<evidence type="ECO:0000313" key="1">
    <source>
        <dbReference type="EMBL" id="MFC0592629.1"/>
    </source>
</evidence>
<gene>
    <name evidence="1" type="ORF">ACFFGG_08675</name>
</gene>
<dbReference type="RefSeq" id="WP_377482245.1">
    <property type="nucleotide sequence ID" value="NZ_JBHLTN010000016.1"/>
</dbReference>
<comment type="caution">
    <text evidence="1">The sequence shown here is derived from an EMBL/GenBank/DDBJ whole genome shotgun (WGS) entry which is preliminary data.</text>
</comment>
<keyword evidence="2" id="KW-1185">Reference proteome</keyword>
<protein>
    <submittedName>
        <fullName evidence="1">BrnA antitoxin family protein</fullName>
    </submittedName>
</protein>
<dbReference type="EMBL" id="JBHLTN010000016">
    <property type="protein sequence ID" value="MFC0592629.1"/>
    <property type="molecule type" value="Genomic_DNA"/>
</dbReference>
<accession>A0ABV6PSW0</accession>
<reference evidence="1 2" key="1">
    <citation type="submission" date="2024-09" db="EMBL/GenBank/DDBJ databases">
        <authorList>
            <person name="Sun Q."/>
            <person name="Mori K."/>
        </authorList>
    </citation>
    <scope>NUCLEOTIDE SEQUENCE [LARGE SCALE GENOMIC DNA]</scope>
    <source>
        <strain evidence="1 2">NCAIM B.02336</strain>
    </source>
</reference>